<keyword evidence="2 7" id="KW-0813">Transport</keyword>
<comment type="subcellular location">
    <subcellularLocation>
        <location evidence="1 7">Cell membrane</location>
        <topology evidence="1 7">Multi-pass membrane protein</topology>
    </subcellularLocation>
</comment>
<evidence type="ECO:0000256" key="6">
    <source>
        <dbReference type="ARBA" id="ARBA00023136"/>
    </source>
</evidence>
<dbReference type="PROSITE" id="PS50928">
    <property type="entry name" value="ABC_TM1"/>
    <property type="match status" value="1"/>
</dbReference>
<dbReference type="PANTHER" id="PTHR43227:SF11">
    <property type="entry name" value="BLL4140 PROTEIN"/>
    <property type="match status" value="1"/>
</dbReference>
<keyword evidence="5 7" id="KW-1133">Transmembrane helix</keyword>
<evidence type="ECO:0000313" key="10">
    <source>
        <dbReference type="Proteomes" id="UP000612456"/>
    </source>
</evidence>
<feature type="transmembrane region" description="Helical" evidence="7">
    <location>
        <begin position="244"/>
        <end position="264"/>
    </location>
</feature>
<dbReference type="InterPro" id="IPR035906">
    <property type="entry name" value="MetI-like_sf"/>
</dbReference>
<comment type="caution">
    <text evidence="9">The sequence shown here is derived from an EMBL/GenBank/DDBJ whole genome shotgun (WGS) entry which is preliminary data.</text>
</comment>
<protein>
    <submittedName>
        <fullName evidence="9">Sugar ABC transporter permease</fullName>
    </submittedName>
</protein>
<dbReference type="SUPFAM" id="SSF161098">
    <property type="entry name" value="MetI-like"/>
    <property type="match status" value="1"/>
</dbReference>
<gene>
    <name evidence="9" type="primary">ypdA</name>
    <name evidence="9" type="ORF">GCM10010911_40070</name>
</gene>
<dbReference type="GO" id="GO:0005886">
    <property type="term" value="C:plasma membrane"/>
    <property type="evidence" value="ECO:0007669"/>
    <property type="project" value="UniProtKB-SubCell"/>
</dbReference>
<dbReference type="GO" id="GO:0055085">
    <property type="term" value="P:transmembrane transport"/>
    <property type="evidence" value="ECO:0007669"/>
    <property type="project" value="InterPro"/>
</dbReference>
<evidence type="ECO:0000256" key="4">
    <source>
        <dbReference type="ARBA" id="ARBA00022692"/>
    </source>
</evidence>
<reference evidence="9" key="1">
    <citation type="journal article" date="2014" name="Int. J. Syst. Evol. Microbiol.">
        <title>Complete genome sequence of Corynebacterium casei LMG S-19264T (=DSM 44701T), isolated from a smear-ripened cheese.</title>
        <authorList>
            <consortium name="US DOE Joint Genome Institute (JGI-PGF)"/>
            <person name="Walter F."/>
            <person name="Albersmeier A."/>
            <person name="Kalinowski J."/>
            <person name="Ruckert C."/>
        </authorList>
    </citation>
    <scope>NUCLEOTIDE SEQUENCE</scope>
    <source>
        <strain evidence="9">CGMCC 1.15178</strain>
    </source>
</reference>
<feature type="transmembrane region" description="Helical" evidence="7">
    <location>
        <begin position="135"/>
        <end position="161"/>
    </location>
</feature>
<organism evidence="9 10">
    <name type="scientific">Paenibacillus nasutitermitis</name>
    <dbReference type="NCBI Taxonomy" id="1652958"/>
    <lineage>
        <taxon>Bacteria</taxon>
        <taxon>Bacillati</taxon>
        <taxon>Bacillota</taxon>
        <taxon>Bacilli</taxon>
        <taxon>Bacillales</taxon>
        <taxon>Paenibacillaceae</taxon>
        <taxon>Paenibacillus</taxon>
    </lineage>
</organism>
<evidence type="ECO:0000259" key="8">
    <source>
        <dbReference type="PROSITE" id="PS50928"/>
    </source>
</evidence>
<keyword evidence="4 7" id="KW-0812">Transmembrane</keyword>
<accession>A0A916Z6Z9</accession>
<name>A0A916Z6Z9_9BACL</name>
<reference evidence="9" key="2">
    <citation type="submission" date="2020-09" db="EMBL/GenBank/DDBJ databases">
        <authorList>
            <person name="Sun Q."/>
            <person name="Zhou Y."/>
        </authorList>
    </citation>
    <scope>NUCLEOTIDE SEQUENCE</scope>
    <source>
        <strain evidence="9">CGMCC 1.15178</strain>
    </source>
</reference>
<comment type="similarity">
    <text evidence="7">Belongs to the binding-protein-dependent transport system permease family.</text>
</comment>
<dbReference type="InterPro" id="IPR050809">
    <property type="entry name" value="UgpAE/MalFG_permease"/>
</dbReference>
<keyword evidence="3" id="KW-1003">Cell membrane</keyword>
<dbReference type="CDD" id="cd06261">
    <property type="entry name" value="TM_PBP2"/>
    <property type="match status" value="1"/>
</dbReference>
<evidence type="ECO:0000256" key="1">
    <source>
        <dbReference type="ARBA" id="ARBA00004651"/>
    </source>
</evidence>
<dbReference type="Gene3D" id="1.10.3720.10">
    <property type="entry name" value="MetI-like"/>
    <property type="match status" value="1"/>
</dbReference>
<evidence type="ECO:0000256" key="2">
    <source>
        <dbReference type="ARBA" id="ARBA00022448"/>
    </source>
</evidence>
<feature type="transmembrane region" description="Helical" evidence="7">
    <location>
        <begin position="89"/>
        <end position="109"/>
    </location>
</feature>
<dbReference type="PANTHER" id="PTHR43227">
    <property type="entry name" value="BLL4140 PROTEIN"/>
    <property type="match status" value="1"/>
</dbReference>
<evidence type="ECO:0000256" key="7">
    <source>
        <dbReference type="RuleBase" id="RU363032"/>
    </source>
</evidence>
<keyword evidence="10" id="KW-1185">Reference proteome</keyword>
<dbReference type="EMBL" id="BMHP01000003">
    <property type="protein sequence ID" value="GGD78051.1"/>
    <property type="molecule type" value="Genomic_DNA"/>
</dbReference>
<dbReference type="Pfam" id="PF00528">
    <property type="entry name" value="BPD_transp_1"/>
    <property type="match status" value="1"/>
</dbReference>
<evidence type="ECO:0000256" key="3">
    <source>
        <dbReference type="ARBA" id="ARBA00022475"/>
    </source>
</evidence>
<evidence type="ECO:0000256" key="5">
    <source>
        <dbReference type="ARBA" id="ARBA00022989"/>
    </source>
</evidence>
<proteinExistence type="inferred from homology"/>
<feature type="domain" description="ABC transmembrane type-1" evidence="8">
    <location>
        <begin position="49"/>
        <end position="265"/>
    </location>
</feature>
<dbReference type="Proteomes" id="UP000612456">
    <property type="component" value="Unassembled WGS sequence"/>
</dbReference>
<feature type="transmembrane region" description="Helical" evidence="7">
    <location>
        <begin position="53"/>
        <end position="77"/>
    </location>
</feature>
<sequence length="279" mass="31943">MLLFSYMPMFGIFIAFKDYRYADGIWGSKWVGFKNFEFLFATEDVWRVTGNTFMLNALFIICGLIMSVFLALLMYEVKNKFLGALFQSSYFLPYLLSWVLVGYFVYAMLTTDGFVNQMLQHFGIESVSWFTSPAYWPLILVLVSIWKGAGYTSIIYLASMLGINTEYYEAARIDGATKIKQIFHITLPQIAPVITIMLLLQIGRIFYADFGLFYNVTRDSGMLYPTTDVIDTYVFRMLRKVGDFGMASAAGFYQAIVGFVLVFVSNTIVRKIDKDNALF</sequence>
<feature type="transmembrane region" description="Helical" evidence="7">
    <location>
        <begin position="182"/>
        <end position="207"/>
    </location>
</feature>
<keyword evidence="6 7" id="KW-0472">Membrane</keyword>
<dbReference type="InterPro" id="IPR000515">
    <property type="entry name" value="MetI-like"/>
</dbReference>
<dbReference type="AlphaFoldDB" id="A0A916Z6Z9"/>
<evidence type="ECO:0000313" key="9">
    <source>
        <dbReference type="EMBL" id="GGD78051.1"/>
    </source>
</evidence>